<sequence length="215" mass="23795">MLRPGRIGRMDEEDMARPQCWLTEDDVTGALHLLATRPVLLINTSPCSSRSRLGCGFNPRRMALRLRRLGSSSRRGRPRICASRNRILRSFASVPRLSLDLMKDFRPVLPRRCHVTASVSTNPESSYSSDRTRCTLARPHAIGPSTSRGRHLQVYPPGESSSLAGAARPGVVQRALKRRSTCIPVPRHVIVERGVSPHTRCPSFLAAVNADRSVS</sequence>
<protein>
    <submittedName>
        <fullName evidence="1">Uncharacterized protein</fullName>
    </submittedName>
</protein>
<name>A0AAD7EXS9_9AGAR</name>
<evidence type="ECO:0000313" key="2">
    <source>
        <dbReference type="Proteomes" id="UP001218218"/>
    </source>
</evidence>
<reference evidence="1" key="1">
    <citation type="submission" date="2023-03" db="EMBL/GenBank/DDBJ databases">
        <title>Massive genome expansion in bonnet fungi (Mycena s.s.) driven by repeated elements and novel gene families across ecological guilds.</title>
        <authorList>
            <consortium name="Lawrence Berkeley National Laboratory"/>
            <person name="Harder C.B."/>
            <person name="Miyauchi S."/>
            <person name="Viragh M."/>
            <person name="Kuo A."/>
            <person name="Thoen E."/>
            <person name="Andreopoulos B."/>
            <person name="Lu D."/>
            <person name="Skrede I."/>
            <person name="Drula E."/>
            <person name="Henrissat B."/>
            <person name="Morin E."/>
            <person name="Kohler A."/>
            <person name="Barry K."/>
            <person name="LaButti K."/>
            <person name="Morin E."/>
            <person name="Salamov A."/>
            <person name="Lipzen A."/>
            <person name="Mereny Z."/>
            <person name="Hegedus B."/>
            <person name="Baldrian P."/>
            <person name="Stursova M."/>
            <person name="Weitz H."/>
            <person name="Taylor A."/>
            <person name="Grigoriev I.V."/>
            <person name="Nagy L.G."/>
            <person name="Martin F."/>
            <person name="Kauserud H."/>
        </authorList>
    </citation>
    <scope>NUCLEOTIDE SEQUENCE</scope>
    <source>
        <strain evidence="1">CBHHK002</strain>
    </source>
</reference>
<comment type="caution">
    <text evidence="1">The sequence shown here is derived from an EMBL/GenBank/DDBJ whole genome shotgun (WGS) entry which is preliminary data.</text>
</comment>
<evidence type="ECO:0000313" key="1">
    <source>
        <dbReference type="EMBL" id="KAJ7355203.1"/>
    </source>
</evidence>
<proteinExistence type="predicted"/>
<organism evidence="1 2">
    <name type="scientific">Mycena albidolilacea</name>
    <dbReference type="NCBI Taxonomy" id="1033008"/>
    <lineage>
        <taxon>Eukaryota</taxon>
        <taxon>Fungi</taxon>
        <taxon>Dikarya</taxon>
        <taxon>Basidiomycota</taxon>
        <taxon>Agaricomycotina</taxon>
        <taxon>Agaricomycetes</taxon>
        <taxon>Agaricomycetidae</taxon>
        <taxon>Agaricales</taxon>
        <taxon>Marasmiineae</taxon>
        <taxon>Mycenaceae</taxon>
        <taxon>Mycena</taxon>
    </lineage>
</organism>
<gene>
    <name evidence="1" type="ORF">DFH08DRAFT_954708</name>
</gene>
<accession>A0AAD7EXS9</accession>
<dbReference type="EMBL" id="JARIHO010000009">
    <property type="protein sequence ID" value="KAJ7355203.1"/>
    <property type="molecule type" value="Genomic_DNA"/>
</dbReference>
<dbReference type="AlphaFoldDB" id="A0AAD7EXS9"/>
<dbReference type="Proteomes" id="UP001218218">
    <property type="component" value="Unassembled WGS sequence"/>
</dbReference>
<keyword evidence="2" id="KW-1185">Reference proteome</keyword>